<evidence type="ECO:0000259" key="2">
    <source>
        <dbReference type="PROSITE" id="PS00662"/>
    </source>
</evidence>
<dbReference type="InterPro" id="IPR027417">
    <property type="entry name" value="P-loop_NTPase"/>
</dbReference>
<evidence type="ECO:0000256" key="1">
    <source>
        <dbReference type="ARBA" id="ARBA00006611"/>
    </source>
</evidence>
<reference evidence="3 4" key="1">
    <citation type="submission" date="2016-10" db="EMBL/GenBank/DDBJ databases">
        <authorList>
            <person name="de Groot N.N."/>
        </authorList>
    </citation>
    <scope>NUCLEOTIDE SEQUENCE [LARGE SCALE GENOMIC DNA]</scope>
    <source>
        <strain evidence="3 4">WG7</strain>
    </source>
</reference>
<comment type="similarity">
    <text evidence="1">Belongs to the GSP E family.</text>
</comment>
<organism evidence="3 4">
    <name type="scientific">Halanaerobium congolense</name>
    <dbReference type="NCBI Taxonomy" id="54121"/>
    <lineage>
        <taxon>Bacteria</taxon>
        <taxon>Bacillati</taxon>
        <taxon>Bacillota</taxon>
        <taxon>Clostridia</taxon>
        <taxon>Halanaerobiales</taxon>
        <taxon>Halanaerobiaceae</taxon>
        <taxon>Halanaerobium</taxon>
    </lineage>
</organism>
<dbReference type="Proteomes" id="UP000198945">
    <property type="component" value="Unassembled WGS sequence"/>
</dbReference>
<evidence type="ECO:0000313" key="3">
    <source>
        <dbReference type="EMBL" id="SDI05371.1"/>
    </source>
</evidence>
<proteinExistence type="inferred from homology"/>
<dbReference type="Gene3D" id="3.40.50.300">
    <property type="entry name" value="P-loop containing nucleotide triphosphate hydrolases"/>
    <property type="match status" value="1"/>
</dbReference>
<dbReference type="InterPro" id="IPR006321">
    <property type="entry name" value="PilT/PilU"/>
</dbReference>
<dbReference type="InterPro" id="IPR001482">
    <property type="entry name" value="T2SS/T4SS_dom"/>
</dbReference>
<dbReference type="RefSeq" id="WP_089716650.1">
    <property type="nucleotide sequence ID" value="NZ_FNEH01000001.1"/>
</dbReference>
<accession>A0A1G8HFR8</accession>
<protein>
    <submittedName>
        <fullName evidence="3">Twitching motility protein PilT</fullName>
    </submittedName>
</protein>
<dbReference type="PANTHER" id="PTHR30486">
    <property type="entry name" value="TWITCHING MOTILITY PROTEIN PILT"/>
    <property type="match status" value="1"/>
</dbReference>
<dbReference type="GO" id="GO:0016887">
    <property type="term" value="F:ATP hydrolysis activity"/>
    <property type="evidence" value="ECO:0007669"/>
    <property type="project" value="InterPro"/>
</dbReference>
<dbReference type="EMBL" id="FNEH01000001">
    <property type="protein sequence ID" value="SDI05371.1"/>
    <property type="molecule type" value="Genomic_DNA"/>
</dbReference>
<dbReference type="CDD" id="cd01131">
    <property type="entry name" value="PilT"/>
    <property type="match status" value="1"/>
</dbReference>
<dbReference type="GO" id="GO:0005524">
    <property type="term" value="F:ATP binding"/>
    <property type="evidence" value="ECO:0007669"/>
    <property type="project" value="InterPro"/>
</dbReference>
<dbReference type="SUPFAM" id="SSF52540">
    <property type="entry name" value="P-loop containing nucleoside triphosphate hydrolases"/>
    <property type="match status" value="1"/>
</dbReference>
<name>A0A1G8HFR8_9FIRM</name>
<dbReference type="Gene3D" id="3.30.450.90">
    <property type="match status" value="1"/>
</dbReference>
<dbReference type="InterPro" id="IPR050921">
    <property type="entry name" value="T4SS_GSP_E_ATPase"/>
</dbReference>
<evidence type="ECO:0000313" key="4">
    <source>
        <dbReference type="Proteomes" id="UP000198945"/>
    </source>
</evidence>
<gene>
    <name evidence="3" type="ORF">SAMN04515654_10197</name>
</gene>
<dbReference type="Pfam" id="PF00437">
    <property type="entry name" value="T2SSE"/>
    <property type="match status" value="1"/>
</dbReference>
<sequence length="353" mass="40089">MEFEELLKIVSQEDQISDLHLTVFSPPYIRKNGKLRPYDKYNKELSVEDTENLAKEMMSDKQYKEFKEKGEIDFSYRIPGTSRFRVNAYHQRGSVGIALRIIPNEVPTIDSMNLPDVFKRLAYQRMGLVLSTGPTGSGKSTTQAAIINEINHNRQLHIMTLEDPIEYLHKHNKSLVHQREIGSDTNNFKRGLRACLRQDPDVILVGEMRDLETIQIALEAAETGHLVLATLHTNSAPATIDRIIDVFPAAQQDQIKIQLASVISAVIAQQLIPKKDQNGRAAAFEIMMATSAIRNIIREGKTNQIYSAIQTGGRYNMTTMDNSLLKLYKRGKISRESVLHHCNDIKYVNENLR</sequence>
<dbReference type="NCBIfam" id="TIGR01420">
    <property type="entry name" value="pilT_fam"/>
    <property type="match status" value="1"/>
</dbReference>
<dbReference type="AlphaFoldDB" id="A0A1G8HFR8"/>
<feature type="domain" description="Bacterial type II secretion system protein E" evidence="2">
    <location>
        <begin position="196"/>
        <end position="210"/>
    </location>
</feature>
<dbReference type="PROSITE" id="PS00662">
    <property type="entry name" value="T2SP_E"/>
    <property type="match status" value="1"/>
</dbReference>